<reference evidence="2 3" key="1">
    <citation type="submission" date="2024-07" db="EMBL/GenBank/DDBJ databases">
        <title>Novosphingobium kalidii RD2P27.</title>
        <authorList>
            <person name="Sun J.-Q."/>
        </authorList>
    </citation>
    <scope>NUCLEOTIDE SEQUENCE [LARGE SCALE GENOMIC DNA]</scope>
    <source>
        <strain evidence="2 3">RD2P27</strain>
    </source>
</reference>
<keyword evidence="1" id="KW-0812">Transmembrane</keyword>
<protein>
    <submittedName>
        <fullName evidence="2">3TM-type holin</fullName>
    </submittedName>
</protein>
<evidence type="ECO:0000256" key="1">
    <source>
        <dbReference type="SAM" id="Phobius"/>
    </source>
</evidence>
<dbReference type="RefSeq" id="WP_353983403.1">
    <property type="nucleotide sequence ID" value="NZ_JBEWLY010000008.1"/>
</dbReference>
<accession>A0ABV2CZD1</accession>
<keyword evidence="3" id="KW-1185">Reference proteome</keyword>
<organism evidence="2 3">
    <name type="scientific">Novosphingobium kalidii</name>
    <dbReference type="NCBI Taxonomy" id="3230299"/>
    <lineage>
        <taxon>Bacteria</taxon>
        <taxon>Pseudomonadati</taxon>
        <taxon>Pseudomonadota</taxon>
        <taxon>Alphaproteobacteria</taxon>
        <taxon>Sphingomonadales</taxon>
        <taxon>Sphingomonadaceae</taxon>
        <taxon>Novosphingobium</taxon>
    </lineage>
</organism>
<dbReference type="Proteomes" id="UP001548713">
    <property type="component" value="Unassembled WGS sequence"/>
</dbReference>
<proteinExistence type="predicted"/>
<sequence>MALWTPQSSVEAHIVHLSTLIDRVTLDPDARLKAKLELAQLDRSPELTPGQSKAVSALPEALADDPWTRRARPTFLYVIYAMLLSALPVGIVAAISPATAAAIAAGVRAYLEALPEPLYALFGTGYLGYATLRQWGKAKERER</sequence>
<feature type="transmembrane region" description="Helical" evidence="1">
    <location>
        <begin position="77"/>
        <end position="105"/>
    </location>
</feature>
<comment type="caution">
    <text evidence="2">The sequence shown here is derived from an EMBL/GenBank/DDBJ whole genome shotgun (WGS) entry which is preliminary data.</text>
</comment>
<name>A0ABV2CZD1_9SPHN</name>
<keyword evidence="1" id="KW-1133">Transmembrane helix</keyword>
<feature type="transmembrane region" description="Helical" evidence="1">
    <location>
        <begin position="117"/>
        <end position="135"/>
    </location>
</feature>
<evidence type="ECO:0000313" key="3">
    <source>
        <dbReference type="Proteomes" id="UP001548713"/>
    </source>
</evidence>
<dbReference type="InterPro" id="IPR021497">
    <property type="entry name" value="GTA_holin_3TM"/>
</dbReference>
<evidence type="ECO:0000313" key="2">
    <source>
        <dbReference type="EMBL" id="MET1754953.1"/>
    </source>
</evidence>
<keyword evidence="1" id="KW-0472">Membrane</keyword>
<dbReference type="Pfam" id="PF11351">
    <property type="entry name" value="GTA_holin_3TM"/>
    <property type="match status" value="1"/>
</dbReference>
<gene>
    <name evidence="2" type="ORF">ABVV53_05690</name>
</gene>
<dbReference type="EMBL" id="JBEWLY010000008">
    <property type="protein sequence ID" value="MET1754953.1"/>
    <property type="molecule type" value="Genomic_DNA"/>
</dbReference>